<dbReference type="SUPFAM" id="SSF53901">
    <property type="entry name" value="Thiolase-like"/>
    <property type="match status" value="1"/>
</dbReference>
<dbReference type="SUPFAM" id="SSF47336">
    <property type="entry name" value="ACP-like"/>
    <property type="match status" value="2"/>
</dbReference>
<dbReference type="InterPro" id="IPR016039">
    <property type="entry name" value="Thiolase-like"/>
</dbReference>
<dbReference type="RefSeq" id="WP_381498990.1">
    <property type="nucleotide sequence ID" value="NZ_JBHUOM010000002.1"/>
</dbReference>
<dbReference type="InterPro" id="IPR005814">
    <property type="entry name" value="Aminotrans_3"/>
</dbReference>
<dbReference type="Pfam" id="PF13193">
    <property type="entry name" value="AMP-binding_C"/>
    <property type="match status" value="1"/>
</dbReference>
<dbReference type="PANTHER" id="PTHR43775">
    <property type="entry name" value="FATTY ACID SYNTHASE"/>
    <property type="match status" value="1"/>
</dbReference>
<keyword evidence="9" id="KW-1185">Reference proteome</keyword>
<dbReference type="InterPro" id="IPR015424">
    <property type="entry name" value="PyrdxlP-dep_Trfase"/>
</dbReference>
<dbReference type="InterPro" id="IPR020841">
    <property type="entry name" value="PKS_Beta-ketoAc_synthase_dom"/>
</dbReference>
<dbReference type="InterPro" id="IPR045851">
    <property type="entry name" value="AMP-bd_C_sf"/>
</dbReference>
<evidence type="ECO:0000256" key="3">
    <source>
        <dbReference type="ARBA" id="ARBA00022553"/>
    </source>
</evidence>
<dbReference type="EMBL" id="JBHUOM010000002">
    <property type="protein sequence ID" value="MFD2933948.1"/>
    <property type="molecule type" value="Genomic_DNA"/>
</dbReference>
<dbReference type="Gene3D" id="3.30.70.3290">
    <property type="match status" value="1"/>
</dbReference>
<dbReference type="Pfam" id="PF02801">
    <property type="entry name" value="Ketoacyl-synt_C"/>
    <property type="match status" value="1"/>
</dbReference>
<feature type="domain" description="Carrier" evidence="6">
    <location>
        <begin position="520"/>
        <end position="594"/>
    </location>
</feature>
<dbReference type="InterPro" id="IPR014030">
    <property type="entry name" value="Ketoacyl_synth_N"/>
</dbReference>
<keyword evidence="2" id="KW-0596">Phosphopantetheine</keyword>
<dbReference type="PROSITE" id="PS00455">
    <property type="entry name" value="AMP_BINDING"/>
    <property type="match status" value="1"/>
</dbReference>
<comment type="cofactor">
    <cofactor evidence="1">
        <name>pyridoxal 5'-phosphate</name>
        <dbReference type="ChEBI" id="CHEBI:597326"/>
    </cofactor>
</comment>
<dbReference type="InterPro" id="IPR020806">
    <property type="entry name" value="PKS_PP-bd"/>
</dbReference>
<dbReference type="PROSITE" id="PS52004">
    <property type="entry name" value="KS3_2"/>
    <property type="match status" value="1"/>
</dbReference>
<dbReference type="InterPro" id="IPR000873">
    <property type="entry name" value="AMP-dep_synth/lig_dom"/>
</dbReference>
<dbReference type="Pfam" id="PF00550">
    <property type="entry name" value="PP-binding"/>
    <property type="match status" value="2"/>
</dbReference>
<evidence type="ECO:0000256" key="2">
    <source>
        <dbReference type="ARBA" id="ARBA00022450"/>
    </source>
</evidence>
<sequence>MRSFGDISVGRNSLISQFVDQVAHENPDRIAVVAGSYEITYSQLINRVNNLSQAILQADSDADLIGVSTLRNLEMVIGVLAILKAGKAYLPLDPAYPEQRLQQIIADSGLRTGVATAQDKPLFEQLGLITVASDEQYTYSVQPISHQSSTAYVLYTSGSTGKPKGVCMGHEPLVNLLQWQAKNSVAGLDTRTLQLAPLSFDVSFQEIFATLTTGGTLFLVDDILRLDLNVLLQFIDKQAINRLFLPFVALQYLAEAAVSLQQFPKDLREIMTAGEQLKITPQIARFFSELPGCVLYNQYGPTECHVVTQLKLEGKPFSWPHLPTIGKPIDHVNLFIVDDNLNILANGEVGELCFGGVCLAEGYLNQPTLTNEKFIELFISQTKQAKRVYRTGDLGRSLPNGTIEFLGRRDDQVKIRGHRVELGEIEVVISHTTGIKQAVVIAREGVDAQKQLVAYLVAATNHIDTLTVRRELEQQLPEYMMPSAFVWMDELPKTSSGKVDKKQLPEPSRNRPELTIAYRKPKSKLEQTIASVWSNLLRVDKVGLDDNFFELGGNSLLAQKTVAALKQEQYVLPVTKLYQYPTISGVANYLQPQTTDHSRRIVHPQSEKVRQITQQTDVAVIGMAGRFPGATTINELWDVLKQGKETTRFFTDAELDPSVSTTLRNDPLYVKARGIIDQADQFDAQFFGLSPMIAQLMDPQQRVFLEIAWETLEQTGYLPHHYAGRVGVFAGCGNNTYYLNNIRGRKDLIEPVGEFQVMTLNEKDYIASRTAYQLNLKGPAVSVYSACSTSLLAITQAVQSIRTGQCDVALAGGASITAPVNSGHLYQEGVMLSRDGHCRSFDADAQGTVFSDGAGVVLLKNLDAARRDGDTIYAVIKGIGINNDGGGKGSFSAPNADGQAGAVAMAIADADVDPATISYVEAHGTATPLGDPIEIEGLIQAFGEQDQKQFCAIGSIKSNMGHLTQAAGVAGFIKTTLALYHKQIPASLNFSMPNPAIDFVNSPFFVNTYLRDWQLAGTNLAERPANPRRAGVSSFGVGGTNVHVVLEEFENETPVASVSQSTNARTAQLVTWSAKTVASQKKYAYQLADELHQTNSLTLADVAFTLQTTRPNFNHRSFVVATTQAELRDKLLAETDTVITRKIDESPDEVVFMFPGQGAQYLNMGRMLYEHEAVFRQAIDECADLLVDHLNLDIRQIIYPEVPNSEAEQRLKNTRYTQPALFVTEYALAQLWMSWGVEPTIFCGHSVGEFVAAHLSGVFTLADALMLVAARGNMVSKLPRGSMLSVRMEAERVQAILPPVLSMAAINSYTLCVVAGAEEHIADFARLLDECEIPNQPLATSHAFHSIMMDPIVDNFAKVVAGVTLSHPKKPVVSSVTGDWLTDAQATDPQYWATHLRSTVRFSEALDTIFTLGKPLLLEVGPGHVTTTLARQQAGKKSITVLAGLANQPDWPAVCQSVLTTLGQLYLNGVEPNWQAFYAGQKRSRVNLPTYAFDRKRCWIDPINREPQSTTAPNQIVIADVNKPTSAVMTFPDQPQQRHTNMRKNTLLQKVNQLLEDASGIEMDGVASDRSFLEIGFDSLLLTQVALTVKKEFGLPITFRQLTSDYTTPERLANYLDQTLPVEVAQPISAPSTPVSAALHYNGLAGQVETALPVSDTALGLIAQQLQLLAKQVALLQVGNPQVQVAPPGPQVQVAVPANGSLALSGSPKNAVVADAALTPEEKIELKKPFGATARIERQASALTNKQQSFLDQLTKRYNQKTQGSKTYAQQHRSYMADPRVVSGFRPLTKEIVYPLVVNQSKGSRLWDIDGNEYIDALNGFGSNLFGYQPDFIKQVLHEQIESGYEVGPQHELAGEVSQLLCELTGTDRVALCNTGSEAVLGTMRIARTVTGRSLIVAFSGSYHGIADEVLVRGTKKLKSFPAAPGIMPESVQNMLILDYGTEETLTIIRERAHELAAVLVEPVQSRRPEFVPIEFLKHVREITATSGTVLIFDEVITGFRMHSGGTQALFGIKADLASYGKVVGAGLPIGVIAGKREFMDALDGGFWQYGDQSVPEVGVTYFAGTFVRHPLALAAAKASLLYMKKVGPQLQEKLTRKTERMANEMNGVLTRWKLPIFVANFGSLWKIKFKQEIVYSELLFTLMRERGIHIWDGFPCFLTEAHTDEEINTLIYQFTESIRDLIAAGFFSSDEPSKSNIETTGATFVGNVPPAHGARLGRDRDGNPAWFVPNPGQPGKYLQVELT</sequence>
<dbReference type="Gene3D" id="3.40.640.10">
    <property type="entry name" value="Type I PLP-dependent aspartate aminotransferase-like (Major domain)"/>
    <property type="match status" value="1"/>
</dbReference>
<dbReference type="Proteomes" id="UP001597512">
    <property type="component" value="Unassembled WGS sequence"/>
</dbReference>
<dbReference type="NCBIfam" id="TIGR01733">
    <property type="entry name" value="AA-adenyl-dom"/>
    <property type="match status" value="1"/>
</dbReference>
<dbReference type="InterPro" id="IPR014043">
    <property type="entry name" value="Acyl_transferase_dom"/>
</dbReference>
<dbReference type="Gene3D" id="3.30.70.250">
    <property type="entry name" value="Malonyl-CoA ACP transacylase, ACP-binding"/>
    <property type="match status" value="1"/>
</dbReference>
<dbReference type="PANTHER" id="PTHR43775:SF51">
    <property type="entry name" value="INACTIVE PHENOLPHTHIOCEROL SYNTHESIS POLYKETIDE SYNTHASE TYPE I PKS1-RELATED"/>
    <property type="match status" value="1"/>
</dbReference>
<evidence type="ECO:0000259" key="7">
    <source>
        <dbReference type="PROSITE" id="PS52004"/>
    </source>
</evidence>
<evidence type="ECO:0000313" key="9">
    <source>
        <dbReference type="Proteomes" id="UP001597512"/>
    </source>
</evidence>
<dbReference type="Pfam" id="PF00109">
    <property type="entry name" value="ketoacyl-synt"/>
    <property type="match status" value="1"/>
</dbReference>
<dbReference type="SUPFAM" id="SSF53383">
    <property type="entry name" value="PLP-dependent transferases"/>
    <property type="match status" value="1"/>
</dbReference>
<dbReference type="Gene3D" id="2.30.38.10">
    <property type="entry name" value="Luciferase, Domain 3"/>
    <property type="match status" value="1"/>
</dbReference>
<dbReference type="SUPFAM" id="SSF55048">
    <property type="entry name" value="Probable ACP-binding domain of malonyl-CoA ACP transacylase"/>
    <property type="match status" value="1"/>
</dbReference>
<dbReference type="CDD" id="cd00833">
    <property type="entry name" value="PKS"/>
    <property type="match status" value="1"/>
</dbReference>
<dbReference type="InterPro" id="IPR036736">
    <property type="entry name" value="ACP-like_sf"/>
</dbReference>
<evidence type="ECO:0000256" key="5">
    <source>
        <dbReference type="ARBA" id="ARBA00022898"/>
    </source>
</evidence>
<dbReference type="SMART" id="SM00823">
    <property type="entry name" value="PKS_PP"/>
    <property type="match status" value="2"/>
</dbReference>
<dbReference type="PROSITE" id="PS00600">
    <property type="entry name" value="AA_TRANSFER_CLASS_3"/>
    <property type="match status" value="1"/>
</dbReference>
<dbReference type="Gene3D" id="3.30.300.30">
    <property type="match status" value="1"/>
</dbReference>
<evidence type="ECO:0000256" key="1">
    <source>
        <dbReference type="ARBA" id="ARBA00001933"/>
    </source>
</evidence>
<dbReference type="InterPro" id="IPR010071">
    <property type="entry name" value="AA_adenyl_dom"/>
</dbReference>
<dbReference type="SUPFAM" id="SSF56801">
    <property type="entry name" value="Acetyl-CoA synthetase-like"/>
    <property type="match status" value="1"/>
</dbReference>
<dbReference type="InterPro" id="IPR014031">
    <property type="entry name" value="Ketoacyl_synth_C"/>
</dbReference>
<dbReference type="InterPro" id="IPR009081">
    <property type="entry name" value="PP-bd_ACP"/>
</dbReference>
<dbReference type="InterPro" id="IPR015421">
    <property type="entry name" value="PyrdxlP-dep_Trfase_major"/>
</dbReference>
<dbReference type="InterPro" id="IPR020845">
    <property type="entry name" value="AMP-binding_CS"/>
</dbReference>
<dbReference type="InterPro" id="IPR025110">
    <property type="entry name" value="AMP-bd_C"/>
</dbReference>
<comment type="caution">
    <text evidence="8">The sequence shown here is derived from an EMBL/GenBank/DDBJ whole genome shotgun (WGS) entry which is preliminary data.</text>
</comment>
<keyword evidence="5" id="KW-0663">Pyridoxal phosphate</keyword>
<dbReference type="SMART" id="SM00825">
    <property type="entry name" value="PKS_KS"/>
    <property type="match status" value="1"/>
</dbReference>
<dbReference type="Pfam" id="PF00202">
    <property type="entry name" value="Aminotran_3"/>
    <property type="match status" value="1"/>
</dbReference>
<dbReference type="InterPro" id="IPR015422">
    <property type="entry name" value="PyrdxlP-dep_Trfase_small"/>
</dbReference>
<dbReference type="Pfam" id="PF16197">
    <property type="entry name" value="KAsynt_C_assoc"/>
    <property type="match status" value="1"/>
</dbReference>
<dbReference type="InterPro" id="IPR032821">
    <property type="entry name" value="PKS_assoc"/>
</dbReference>
<dbReference type="Gene3D" id="3.40.50.980">
    <property type="match status" value="2"/>
</dbReference>
<dbReference type="Gene3D" id="1.10.1200.10">
    <property type="entry name" value="ACP-like"/>
    <property type="match status" value="2"/>
</dbReference>
<organism evidence="8 9">
    <name type="scientific">Spirosoma flavum</name>
    <dbReference type="NCBI Taxonomy" id="2048557"/>
    <lineage>
        <taxon>Bacteria</taxon>
        <taxon>Pseudomonadati</taxon>
        <taxon>Bacteroidota</taxon>
        <taxon>Cytophagia</taxon>
        <taxon>Cytophagales</taxon>
        <taxon>Cytophagaceae</taxon>
        <taxon>Spirosoma</taxon>
    </lineage>
</organism>
<reference evidence="9" key="1">
    <citation type="journal article" date="2019" name="Int. J. Syst. Evol. Microbiol.">
        <title>The Global Catalogue of Microorganisms (GCM) 10K type strain sequencing project: providing services to taxonomists for standard genome sequencing and annotation.</title>
        <authorList>
            <consortium name="The Broad Institute Genomics Platform"/>
            <consortium name="The Broad Institute Genome Sequencing Center for Infectious Disease"/>
            <person name="Wu L."/>
            <person name="Ma J."/>
        </authorList>
    </citation>
    <scope>NUCLEOTIDE SEQUENCE [LARGE SCALE GENOMIC DNA]</scope>
    <source>
        <strain evidence="9">KCTC 52490</strain>
    </source>
</reference>
<evidence type="ECO:0000259" key="6">
    <source>
        <dbReference type="PROSITE" id="PS50075"/>
    </source>
</evidence>
<proteinExistence type="predicted"/>
<dbReference type="Pfam" id="PF00501">
    <property type="entry name" value="AMP-binding"/>
    <property type="match status" value="1"/>
</dbReference>
<feature type="domain" description="Ketosynthase family 3 (KS3)" evidence="7">
    <location>
        <begin position="615"/>
        <end position="1048"/>
    </location>
</feature>
<dbReference type="PROSITE" id="PS00606">
    <property type="entry name" value="KS3_1"/>
    <property type="match status" value="1"/>
</dbReference>
<dbReference type="InterPro" id="IPR018201">
    <property type="entry name" value="Ketoacyl_synth_AS"/>
</dbReference>
<keyword evidence="4" id="KW-0808">Transferase</keyword>
<name>A0ABW6AHK6_9BACT</name>
<dbReference type="Pfam" id="PF00698">
    <property type="entry name" value="Acyl_transf_1"/>
    <property type="match status" value="1"/>
</dbReference>
<dbReference type="Gene3D" id="3.90.1150.10">
    <property type="entry name" value="Aspartate Aminotransferase, domain 1"/>
    <property type="match status" value="1"/>
</dbReference>
<dbReference type="PROSITE" id="PS50075">
    <property type="entry name" value="CARRIER"/>
    <property type="match status" value="2"/>
</dbReference>
<accession>A0ABW6AHK6</accession>
<feature type="domain" description="Carrier" evidence="6">
    <location>
        <begin position="1545"/>
        <end position="1620"/>
    </location>
</feature>
<dbReference type="InterPro" id="IPR016035">
    <property type="entry name" value="Acyl_Trfase/lysoPLipase"/>
</dbReference>
<gene>
    <name evidence="8" type="ORF">ACFS25_09160</name>
</gene>
<dbReference type="SMART" id="SM00827">
    <property type="entry name" value="PKS_AT"/>
    <property type="match status" value="1"/>
</dbReference>
<keyword evidence="3" id="KW-0597">Phosphoprotein</keyword>
<dbReference type="InterPro" id="IPR049704">
    <property type="entry name" value="Aminotrans_3_PPA_site"/>
</dbReference>
<dbReference type="Gene3D" id="3.40.47.10">
    <property type="match status" value="1"/>
</dbReference>
<dbReference type="Gene3D" id="3.40.366.10">
    <property type="entry name" value="Malonyl-Coenzyme A Acyl Carrier Protein, domain 2"/>
    <property type="match status" value="1"/>
</dbReference>
<dbReference type="InterPro" id="IPR050091">
    <property type="entry name" value="PKS_NRPS_Biosynth_Enz"/>
</dbReference>
<dbReference type="InterPro" id="IPR001227">
    <property type="entry name" value="Ac_transferase_dom_sf"/>
</dbReference>
<dbReference type="InterPro" id="IPR016036">
    <property type="entry name" value="Malonyl_transacylase_ACP-bd"/>
</dbReference>
<evidence type="ECO:0000256" key="4">
    <source>
        <dbReference type="ARBA" id="ARBA00022679"/>
    </source>
</evidence>
<dbReference type="SUPFAM" id="SSF52151">
    <property type="entry name" value="FabD/lysophospholipase-like"/>
    <property type="match status" value="1"/>
</dbReference>
<protein>
    <submittedName>
        <fullName evidence="8">Amino acid adenylation domain-containing protein</fullName>
    </submittedName>
</protein>
<evidence type="ECO:0000313" key="8">
    <source>
        <dbReference type="EMBL" id="MFD2933948.1"/>
    </source>
</evidence>